<proteinExistence type="predicted"/>
<dbReference type="AlphaFoldDB" id="A0AAU8ETD5"/>
<sequence>MTSDGGAERNNGTGRKDETERKNAQSVSQETPATSRRAKTGGQPRTGVVPKRAAEDDPRTWGDAESGNDHDAWLKEQKPPHWG</sequence>
<name>A0AAU8ETD5_9MICC</name>
<dbReference type="EMBL" id="CP159279">
    <property type="protein sequence ID" value="XCH12713.1"/>
    <property type="molecule type" value="Genomic_DNA"/>
</dbReference>
<feature type="compositionally biased region" description="Basic and acidic residues" evidence="1">
    <location>
        <begin position="14"/>
        <end position="23"/>
    </location>
</feature>
<feature type="compositionally biased region" description="Basic and acidic residues" evidence="1">
    <location>
        <begin position="52"/>
        <end position="83"/>
    </location>
</feature>
<dbReference type="RefSeq" id="WP_353712690.1">
    <property type="nucleotide sequence ID" value="NZ_CP159279.1"/>
</dbReference>
<feature type="compositionally biased region" description="Polar residues" evidence="1">
    <location>
        <begin position="24"/>
        <end position="34"/>
    </location>
</feature>
<protein>
    <submittedName>
        <fullName evidence="2">Uncharacterized protein</fullName>
    </submittedName>
</protein>
<evidence type="ECO:0000313" key="2">
    <source>
        <dbReference type="EMBL" id="XCH12713.1"/>
    </source>
</evidence>
<accession>A0AAU8ETD5</accession>
<gene>
    <name evidence="2" type="ORF">ABRP34_06955</name>
</gene>
<evidence type="ECO:0000256" key="1">
    <source>
        <dbReference type="SAM" id="MobiDB-lite"/>
    </source>
</evidence>
<reference evidence="2" key="1">
    <citation type="submission" date="2024-06" db="EMBL/GenBank/DDBJ databases">
        <title>Biodegradation of dimethachlon by Arthrobacter sp. K5: mechanistic insights and ecological implications.</title>
        <authorList>
            <person name="Hu S."/>
            <person name="Lu P."/>
        </authorList>
    </citation>
    <scope>NUCLEOTIDE SEQUENCE</scope>
    <source>
        <strain evidence="2">K5</strain>
    </source>
</reference>
<organism evidence="2">
    <name type="scientific">Arthrobacter sp. K5</name>
    <dbReference type="NCBI Taxonomy" id="2839623"/>
    <lineage>
        <taxon>Bacteria</taxon>
        <taxon>Bacillati</taxon>
        <taxon>Actinomycetota</taxon>
        <taxon>Actinomycetes</taxon>
        <taxon>Micrococcales</taxon>
        <taxon>Micrococcaceae</taxon>
        <taxon>Arthrobacter</taxon>
    </lineage>
</organism>
<feature type="region of interest" description="Disordered" evidence="1">
    <location>
        <begin position="1"/>
        <end position="83"/>
    </location>
</feature>